<evidence type="ECO:0000256" key="1">
    <source>
        <dbReference type="ARBA" id="ARBA00023015"/>
    </source>
</evidence>
<dbReference type="InterPro" id="IPR008920">
    <property type="entry name" value="TF_FadR/GntR_C"/>
</dbReference>
<comment type="caution">
    <text evidence="5">The sequence shown here is derived from an EMBL/GenBank/DDBJ whole genome shotgun (WGS) entry which is preliminary data.</text>
</comment>
<dbReference type="EMBL" id="MIGZ01000044">
    <property type="protein sequence ID" value="ODQ94274.1"/>
    <property type="molecule type" value="Genomic_DNA"/>
</dbReference>
<evidence type="ECO:0000313" key="5">
    <source>
        <dbReference type="EMBL" id="ODQ94274.1"/>
    </source>
</evidence>
<dbReference type="InterPro" id="IPR011711">
    <property type="entry name" value="GntR_C"/>
</dbReference>
<keyword evidence="2" id="KW-0238">DNA-binding</keyword>
<dbReference type="PANTHER" id="PTHR43537">
    <property type="entry name" value="TRANSCRIPTIONAL REGULATOR, GNTR FAMILY"/>
    <property type="match status" value="1"/>
</dbReference>
<dbReference type="InterPro" id="IPR036388">
    <property type="entry name" value="WH-like_DNA-bd_sf"/>
</dbReference>
<protein>
    <recommendedName>
        <fullName evidence="4">HTH gntR-type domain-containing protein</fullName>
    </recommendedName>
</protein>
<dbReference type="Proteomes" id="UP000094243">
    <property type="component" value="Unassembled WGS sequence"/>
</dbReference>
<keyword evidence="3" id="KW-0804">Transcription</keyword>
<dbReference type="SMART" id="SM00895">
    <property type="entry name" value="FCD"/>
    <property type="match status" value="1"/>
</dbReference>
<dbReference type="PROSITE" id="PS50949">
    <property type="entry name" value="HTH_GNTR"/>
    <property type="match status" value="1"/>
</dbReference>
<name>A0A1E3RWP6_9MYCO</name>
<dbReference type="GO" id="GO:0003677">
    <property type="term" value="F:DNA binding"/>
    <property type="evidence" value="ECO:0007669"/>
    <property type="project" value="UniProtKB-KW"/>
</dbReference>
<dbReference type="InterPro" id="IPR036390">
    <property type="entry name" value="WH_DNA-bd_sf"/>
</dbReference>
<dbReference type="SMART" id="SM00345">
    <property type="entry name" value="HTH_GNTR"/>
    <property type="match status" value="1"/>
</dbReference>
<keyword evidence="1" id="KW-0805">Transcription regulation</keyword>
<reference evidence="6" key="1">
    <citation type="submission" date="2016-09" db="EMBL/GenBank/DDBJ databases">
        <authorList>
            <person name="Greninger A.L."/>
            <person name="Jerome K.R."/>
            <person name="Mcnair B."/>
            <person name="Wallis C."/>
            <person name="Fang F."/>
        </authorList>
    </citation>
    <scope>NUCLEOTIDE SEQUENCE [LARGE SCALE GENOMIC DNA]</scope>
    <source>
        <strain evidence="6">M7</strain>
    </source>
</reference>
<dbReference type="PANTHER" id="PTHR43537:SF41">
    <property type="entry name" value="TRANSCRIPTIONAL REGULATORY PROTEIN"/>
    <property type="match status" value="1"/>
</dbReference>
<dbReference type="Pfam" id="PF00392">
    <property type="entry name" value="GntR"/>
    <property type="match status" value="1"/>
</dbReference>
<feature type="domain" description="HTH gntR-type" evidence="4">
    <location>
        <begin position="1"/>
        <end position="61"/>
    </location>
</feature>
<gene>
    <name evidence="5" type="ORF">BHQ17_09910</name>
</gene>
<dbReference type="Gene3D" id="1.20.120.530">
    <property type="entry name" value="GntR ligand-binding domain-like"/>
    <property type="match status" value="1"/>
</dbReference>
<dbReference type="CDD" id="cd07377">
    <property type="entry name" value="WHTH_GntR"/>
    <property type="match status" value="1"/>
</dbReference>
<proteinExistence type="predicted"/>
<dbReference type="AlphaFoldDB" id="A0A1E3RWP6"/>
<dbReference type="RefSeq" id="WP_069405007.1">
    <property type="nucleotide sequence ID" value="NZ_JBHRZJ010000011.1"/>
</dbReference>
<dbReference type="SUPFAM" id="SSF46785">
    <property type="entry name" value="Winged helix' DNA-binding domain"/>
    <property type="match status" value="1"/>
</dbReference>
<dbReference type="GO" id="GO:0003700">
    <property type="term" value="F:DNA-binding transcription factor activity"/>
    <property type="evidence" value="ECO:0007669"/>
    <property type="project" value="InterPro"/>
</dbReference>
<organism evidence="5 6">
    <name type="scientific">Mycolicibacterium holsaticum</name>
    <dbReference type="NCBI Taxonomy" id="152142"/>
    <lineage>
        <taxon>Bacteria</taxon>
        <taxon>Bacillati</taxon>
        <taxon>Actinomycetota</taxon>
        <taxon>Actinomycetes</taxon>
        <taxon>Mycobacteriales</taxon>
        <taxon>Mycobacteriaceae</taxon>
        <taxon>Mycolicibacterium</taxon>
    </lineage>
</organism>
<keyword evidence="6" id="KW-1185">Reference proteome</keyword>
<evidence type="ECO:0000313" key="6">
    <source>
        <dbReference type="Proteomes" id="UP000094243"/>
    </source>
</evidence>
<evidence type="ECO:0000256" key="2">
    <source>
        <dbReference type="ARBA" id="ARBA00023125"/>
    </source>
</evidence>
<sequence>MEILREEIVTGKLPPGSPLRLKALADRLGMSMMPVRGALLSLESLGLVEQDPRRGARVGSFSLDDLYNTYEARLALEVLAVERAASRFTDEDEEKARKALDEHTATAANTMASREAHTALHFAIYEAARSPWLTKLIMPLWVNSERYRLVSIPHRGDREARRLEHERIIDACARRNPRVAARELSTHLAYTANLVARELGGEDMF</sequence>
<dbReference type="InterPro" id="IPR000524">
    <property type="entry name" value="Tscrpt_reg_HTH_GntR"/>
</dbReference>
<accession>A0A1E3RWP6</accession>
<evidence type="ECO:0000259" key="4">
    <source>
        <dbReference type="PROSITE" id="PS50949"/>
    </source>
</evidence>
<evidence type="ECO:0000256" key="3">
    <source>
        <dbReference type="ARBA" id="ARBA00023163"/>
    </source>
</evidence>
<dbReference type="Pfam" id="PF07729">
    <property type="entry name" value="FCD"/>
    <property type="match status" value="1"/>
</dbReference>
<dbReference type="SUPFAM" id="SSF48008">
    <property type="entry name" value="GntR ligand-binding domain-like"/>
    <property type="match status" value="1"/>
</dbReference>
<dbReference type="Gene3D" id="1.10.10.10">
    <property type="entry name" value="Winged helix-like DNA-binding domain superfamily/Winged helix DNA-binding domain"/>
    <property type="match status" value="1"/>
</dbReference>